<name>A0A2S0NKV7_9MOLU</name>
<protein>
    <submittedName>
        <fullName evidence="1">Uncharacterized protein</fullName>
    </submittedName>
</protein>
<dbReference type="RefSeq" id="WP_303662213.1">
    <property type="nucleotide sequence ID" value="NZ_CP027019.1"/>
</dbReference>
<proteinExistence type="predicted"/>
<reference evidence="2" key="1">
    <citation type="submission" date="2018-02" db="EMBL/GenBank/DDBJ databases">
        <title>Firefly genomes illuminate parallel origins of bioluminescence in beetles.</title>
        <authorList>
            <person name="Fallon T.R."/>
            <person name="Lower S.E.S."/>
            <person name="Behringer M."/>
            <person name="Weng J.-K."/>
        </authorList>
    </citation>
    <scope>NUCLEOTIDE SEQUENCE [LARGE SCALE GENOMIC DNA]</scope>
</reference>
<gene>
    <name evidence="1" type="ORF">C5T88_03660</name>
</gene>
<dbReference type="Proteomes" id="UP000239250">
    <property type="component" value="Chromosome"/>
</dbReference>
<evidence type="ECO:0000313" key="1">
    <source>
        <dbReference type="EMBL" id="AVP49644.1"/>
    </source>
</evidence>
<organism evidence="1 2">
    <name type="scientific">Williamsoniiplasma luminosum</name>
    <dbReference type="NCBI Taxonomy" id="214888"/>
    <lineage>
        <taxon>Bacteria</taxon>
        <taxon>Bacillati</taxon>
        <taxon>Mycoplasmatota</taxon>
        <taxon>Mollicutes</taxon>
        <taxon>Entomoplasmatales</taxon>
        <taxon>Williamsoniiplasma</taxon>
    </lineage>
</organism>
<dbReference type="EMBL" id="CP027019">
    <property type="protein sequence ID" value="AVP49644.1"/>
    <property type="molecule type" value="Genomic_DNA"/>
</dbReference>
<accession>A0A2S0NKV7</accession>
<dbReference type="AlphaFoldDB" id="A0A2S0NKV7"/>
<sequence>MRIFSIKKFFQNIQFKLFLEEWEIDPKKFSFASEVDKKNIILRNMNSLLKIAQLNNDNFITNMNIIRLLSTQLYYVSNNSLDAETQLQLNERITDLLNELNLVMTTENLEQKIIQDFTFADEQIQKYFNYNQLYSLIANAFAAPFIQEKNYYLYYEYAYYLSMYLNLHYFSNVQNINSDFNVFLAKLSTQTNMIHAIQTINPVKFNDLIIKNNKWIGAIRFKKMNKENQ</sequence>
<evidence type="ECO:0000313" key="2">
    <source>
        <dbReference type="Proteomes" id="UP000239250"/>
    </source>
</evidence>